<protein>
    <submittedName>
        <fullName evidence="1">Uncharacterized protein</fullName>
    </submittedName>
</protein>
<dbReference type="HOGENOM" id="CLU_2478317_0_0_7"/>
<dbReference type="KEGG" id="dps:DP1192"/>
<dbReference type="RefSeq" id="WP_011188433.1">
    <property type="nucleotide sequence ID" value="NC_006138.1"/>
</dbReference>
<gene>
    <name evidence="1" type="ordered locus">DP1192</name>
</gene>
<name>Q6AP03_DESPS</name>
<keyword evidence="2" id="KW-1185">Reference proteome</keyword>
<organism evidence="1 2">
    <name type="scientific">Desulfotalea psychrophila (strain LSv54 / DSM 12343)</name>
    <dbReference type="NCBI Taxonomy" id="177439"/>
    <lineage>
        <taxon>Bacteria</taxon>
        <taxon>Pseudomonadati</taxon>
        <taxon>Thermodesulfobacteriota</taxon>
        <taxon>Desulfobulbia</taxon>
        <taxon>Desulfobulbales</taxon>
        <taxon>Desulfocapsaceae</taxon>
        <taxon>Desulfotalea</taxon>
    </lineage>
</organism>
<dbReference type="EMBL" id="CR522870">
    <property type="protein sequence ID" value="CAG35921.1"/>
    <property type="molecule type" value="Genomic_DNA"/>
</dbReference>
<dbReference type="Proteomes" id="UP000000602">
    <property type="component" value="Chromosome"/>
</dbReference>
<sequence length="87" mass="9783">MVIQNGDNDMTKHFEVKFHEHYVTSLADICINMSSGSVHSMATECTEKEFNQYINGLISDLERIRQEGNEKFLAAKNASRGRGSSLT</sequence>
<evidence type="ECO:0000313" key="2">
    <source>
        <dbReference type="Proteomes" id="UP000000602"/>
    </source>
</evidence>
<reference evidence="2" key="1">
    <citation type="journal article" date="2004" name="Environ. Microbiol.">
        <title>The genome of Desulfotalea psychrophila, a sulfate-reducing bacterium from permanently cold Arctic sediments.</title>
        <authorList>
            <person name="Rabus R."/>
            <person name="Ruepp A."/>
            <person name="Frickey T."/>
            <person name="Rattei T."/>
            <person name="Fartmann B."/>
            <person name="Stark M."/>
            <person name="Bauer M."/>
            <person name="Zibat A."/>
            <person name="Lombardot T."/>
            <person name="Becker I."/>
            <person name="Amann J."/>
            <person name="Gellner K."/>
            <person name="Teeling H."/>
            <person name="Leuschner W.D."/>
            <person name="Gloeckner F.-O."/>
            <person name="Lupas A.N."/>
            <person name="Amann R."/>
            <person name="Klenk H.-P."/>
        </authorList>
    </citation>
    <scope>NUCLEOTIDE SEQUENCE [LARGE SCALE GENOMIC DNA]</scope>
    <source>
        <strain evidence="2">DSM 12343 / LSv54</strain>
    </source>
</reference>
<evidence type="ECO:0000313" key="1">
    <source>
        <dbReference type="EMBL" id="CAG35921.1"/>
    </source>
</evidence>
<accession>Q6AP03</accession>
<dbReference type="AlphaFoldDB" id="Q6AP03"/>
<proteinExistence type="predicted"/>